<evidence type="ECO:0000313" key="1">
    <source>
        <dbReference type="EMBL" id="AJE85532.1"/>
    </source>
</evidence>
<protein>
    <recommendedName>
        <fullName evidence="3">ScyD/ScyE family protein</fullName>
    </recommendedName>
</protein>
<sequence length="342" mass="34845">MVAGLTATAAPSQAAHRAGPEVLATNLNNPRDITLQADGSILVAESGSGPATACAPGTSCLGFTGSIYRVNGSQKGRVVTGLPSKLEVRADGGASVAGPNQVEARTGGYTVSSSFGGDAADRKALGAGGETLGTLHIAKGKVLGDLVDHETRLDPDGPLGNNDVHSNAWMFAHHGKDYLVTDAGGNDLIRVLPDGTTKTEFVFPNNGENETVPTGIVAAPDGSFYISDLSGQAAGKSRIWRYVPGSAPKVFATGLTNVTDLALDGKGGLIALTLTKGYTETGPLPGALNRVDLKSGKATEIPTADRLVNSLGLAVGKGGEIYVTNKTVGTTGELLKFPAARR</sequence>
<proteinExistence type="predicted"/>
<accession>A0A0B5F584</accession>
<dbReference type="Proteomes" id="UP000031523">
    <property type="component" value="Chromosome"/>
</dbReference>
<dbReference type="Gene3D" id="2.130.10.10">
    <property type="entry name" value="YVTN repeat-like/Quinoprotein amine dehydrogenase"/>
    <property type="match status" value="1"/>
</dbReference>
<evidence type="ECO:0008006" key="3">
    <source>
        <dbReference type="Google" id="ProtNLM"/>
    </source>
</evidence>
<evidence type="ECO:0000313" key="2">
    <source>
        <dbReference type="Proteomes" id="UP000031523"/>
    </source>
</evidence>
<keyword evidence="2" id="KW-1185">Reference proteome</keyword>
<reference evidence="1 2" key="1">
    <citation type="submission" date="2015-01" db="EMBL/GenBank/DDBJ databases">
        <title>Enhanced salinomycin production by adjusting the supply of polyketide extender units in Streptomyce albus DSM 41398.</title>
        <authorList>
            <person name="Lu C."/>
        </authorList>
    </citation>
    <scope>NUCLEOTIDE SEQUENCE [LARGE SCALE GENOMIC DNA]</scope>
    <source>
        <strain evidence="2">ATCC 21838 / DSM 41398 / FERM P-419 / JCM 4703 / NBRC 107858</strain>
    </source>
</reference>
<dbReference type="EMBL" id="CP010519">
    <property type="protein sequence ID" value="AJE85532.1"/>
    <property type="molecule type" value="Genomic_DNA"/>
</dbReference>
<dbReference type="InterPro" id="IPR048031">
    <property type="entry name" value="ScyD/ScyE-like"/>
</dbReference>
<organism evidence="1 2">
    <name type="scientific">Streptomyces albus (strain ATCC 21838 / DSM 41398 / FERM P-419 / JCM 4703 / NBRC 107858)</name>
    <dbReference type="NCBI Taxonomy" id="1081613"/>
    <lineage>
        <taxon>Bacteria</taxon>
        <taxon>Bacillati</taxon>
        <taxon>Actinomycetota</taxon>
        <taxon>Actinomycetes</taxon>
        <taxon>Kitasatosporales</taxon>
        <taxon>Streptomycetaceae</taxon>
        <taxon>Streptomyces</taxon>
    </lineage>
</organism>
<dbReference type="AlphaFoldDB" id="A0A0B5F584"/>
<dbReference type="InterPro" id="IPR015943">
    <property type="entry name" value="WD40/YVTN_repeat-like_dom_sf"/>
</dbReference>
<name>A0A0B5F584_STRA4</name>
<gene>
    <name evidence="1" type="ORF">SLNWT_5156</name>
</gene>
<dbReference type="KEGG" id="sals:SLNWT_5156"/>
<dbReference type="SUPFAM" id="SSF63829">
    <property type="entry name" value="Calcium-dependent phosphotriesterase"/>
    <property type="match status" value="1"/>
</dbReference>
<dbReference type="NCBIfam" id="NF033206">
    <property type="entry name" value="ScyE_fam"/>
    <property type="match status" value="1"/>
</dbReference>